<organism evidence="4 5">
    <name type="scientific">Parerythrobacter jejuensis</name>
    <dbReference type="NCBI Taxonomy" id="795812"/>
    <lineage>
        <taxon>Bacteria</taxon>
        <taxon>Pseudomonadati</taxon>
        <taxon>Pseudomonadota</taxon>
        <taxon>Alphaproteobacteria</taxon>
        <taxon>Sphingomonadales</taxon>
        <taxon>Erythrobacteraceae</taxon>
        <taxon>Parerythrobacter</taxon>
    </lineage>
</organism>
<dbReference type="AlphaFoldDB" id="A0A845B425"/>
<dbReference type="InterPro" id="IPR011105">
    <property type="entry name" value="Cell_wall_hydrolase_SleB"/>
</dbReference>
<dbReference type="Proteomes" id="UP000446786">
    <property type="component" value="Unassembled WGS sequence"/>
</dbReference>
<dbReference type="RefSeq" id="WP_160778447.1">
    <property type="nucleotide sequence ID" value="NZ_BAAAZF010000001.1"/>
</dbReference>
<comment type="caution">
    <text evidence="4">The sequence shown here is derived from an EMBL/GenBank/DDBJ whole genome shotgun (WGS) entry which is preliminary data.</text>
</comment>
<gene>
    <name evidence="3" type="ORF">GRI94_03870</name>
    <name evidence="4" type="ORF">GRI94_17960</name>
</gene>
<dbReference type="GO" id="GO:0016787">
    <property type="term" value="F:hydrolase activity"/>
    <property type="evidence" value="ECO:0007669"/>
    <property type="project" value="UniProtKB-KW"/>
</dbReference>
<dbReference type="EMBL" id="WTYE01000001">
    <property type="protein sequence ID" value="MXP30958.1"/>
    <property type="molecule type" value="Genomic_DNA"/>
</dbReference>
<evidence type="ECO:0000313" key="5">
    <source>
        <dbReference type="Proteomes" id="UP000446786"/>
    </source>
</evidence>
<proteinExistence type="predicted"/>
<dbReference type="InterPro" id="IPR042047">
    <property type="entry name" value="SleB_dom1"/>
</dbReference>
<name>A0A845B425_9SPHN</name>
<keyword evidence="5" id="KW-1185">Reference proteome</keyword>
<dbReference type="OrthoDB" id="9785345at2"/>
<keyword evidence="1" id="KW-0732">Signal</keyword>
<evidence type="ECO:0000256" key="1">
    <source>
        <dbReference type="SAM" id="SignalP"/>
    </source>
</evidence>
<evidence type="ECO:0000313" key="4">
    <source>
        <dbReference type="EMBL" id="MXP33718.1"/>
    </source>
</evidence>
<reference evidence="4 5" key="1">
    <citation type="submission" date="2019-12" db="EMBL/GenBank/DDBJ databases">
        <title>Genomic-based taxomic classification of the family Erythrobacteraceae.</title>
        <authorList>
            <person name="Xu L."/>
        </authorList>
    </citation>
    <scope>NUCLEOTIDE SEQUENCE [LARGE SCALE GENOMIC DNA]</scope>
    <source>
        <strain evidence="4 5">JCM 16677</strain>
    </source>
</reference>
<dbReference type="Gene3D" id="1.10.10.2520">
    <property type="entry name" value="Cell wall hydrolase SleB, domain 1"/>
    <property type="match status" value="1"/>
</dbReference>
<feature type="chain" id="PRO_5044663652" evidence="1">
    <location>
        <begin position="25"/>
        <end position="216"/>
    </location>
</feature>
<keyword evidence="4" id="KW-0378">Hydrolase</keyword>
<evidence type="ECO:0000259" key="2">
    <source>
        <dbReference type="Pfam" id="PF07486"/>
    </source>
</evidence>
<sequence>MSRKTHKASVVAIAAMLGLIVASAETSGANAQQGDMATIPDQPMVEETVPVFVSEEVVQTVPETPAEPEAKADQPVSANSLRSLIAQVDAPQDLSRQMECLAGTVYFESRGEPIHGQLAVAQVVINRAESNAFPSDYCGVVYQRSQFSFVKNGTMPRIKRGSAAWVRAKKIAKIAHEGLWESEAQDSLYFHANYVKPRWSYRKQRRASINTHIFYR</sequence>
<feature type="signal peptide" evidence="1">
    <location>
        <begin position="1"/>
        <end position="24"/>
    </location>
</feature>
<evidence type="ECO:0000313" key="3">
    <source>
        <dbReference type="EMBL" id="MXP30958.1"/>
    </source>
</evidence>
<protein>
    <submittedName>
        <fullName evidence="4">Cell wall hydrolase</fullName>
    </submittedName>
</protein>
<accession>A0A845B425</accession>
<feature type="domain" description="Cell wall hydrolase SleB" evidence="2">
    <location>
        <begin position="111"/>
        <end position="215"/>
    </location>
</feature>
<dbReference type="EMBL" id="WTYE01000001">
    <property type="protein sequence ID" value="MXP33718.1"/>
    <property type="molecule type" value="Genomic_DNA"/>
</dbReference>
<dbReference type="Pfam" id="PF07486">
    <property type="entry name" value="Hydrolase_2"/>
    <property type="match status" value="1"/>
</dbReference>